<sequence length="148" mass="15831">MTNSVKVIVMARDGNVWEGEGDSCSMENKVGPFDVLGEHAQIGIFHDYNFDESPLATWAVGGFLGPEEGSYAFCHGLHSNNGVLSIYNSEDAFSGIKVEGFTTSWSAAKLANTYGYSAGYTGPSATIRTDLGQNNGPGSKSGKLNWHR</sequence>
<accession>A0A2H0WYM5</accession>
<name>A0A2H0WYM5_9BACT</name>
<protein>
    <submittedName>
        <fullName evidence="2">Uncharacterized protein</fullName>
    </submittedName>
</protein>
<feature type="region of interest" description="Disordered" evidence="1">
    <location>
        <begin position="127"/>
        <end position="148"/>
    </location>
</feature>
<proteinExistence type="predicted"/>
<evidence type="ECO:0000313" key="3">
    <source>
        <dbReference type="Proteomes" id="UP000229574"/>
    </source>
</evidence>
<comment type="caution">
    <text evidence="2">The sequence shown here is derived from an EMBL/GenBank/DDBJ whole genome shotgun (WGS) entry which is preliminary data.</text>
</comment>
<gene>
    <name evidence="2" type="ORF">COT54_02915</name>
</gene>
<feature type="compositionally biased region" description="Polar residues" evidence="1">
    <location>
        <begin position="127"/>
        <end position="138"/>
    </location>
</feature>
<evidence type="ECO:0000256" key="1">
    <source>
        <dbReference type="SAM" id="MobiDB-lite"/>
    </source>
</evidence>
<evidence type="ECO:0000313" key="2">
    <source>
        <dbReference type="EMBL" id="PIS17764.1"/>
    </source>
</evidence>
<organism evidence="2 3">
    <name type="scientific">Candidatus Collierbacteria bacterium CG09_land_8_20_14_0_10_46_12</name>
    <dbReference type="NCBI Taxonomy" id="1974533"/>
    <lineage>
        <taxon>Bacteria</taxon>
        <taxon>Candidatus Collieribacteriota</taxon>
    </lineage>
</organism>
<dbReference type="AlphaFoldDB" id="A0A2H0WYM5"/>
<dbReference type="Proteomes" id="UP000229574">
    <property type="component" value="Unassembled WGS sequence"/>
</dbReference>
<reference evidence="3" key="1">
    <citation type="submission" date="2017-09" db="EMBL/GenBank/DDBJ databases">
        <title>Depth-based differentiation of microbial function through sediment-hosted aquifers and enrichment of novel symbionts in the deep terrestrial subsurface.</title>
        <authorList>
            <person name="Probst A.J."/>
            <person name="Ladd B."/>
            <person name="Jarett J.K."/>
            <person name="Geller-Mcgrath D.E."/>
            <person name="Sieber C.M.K."/>
            <person name="Emerson J.B."/>
            <person name="Anantharaman K."/>
            <person name="Thomas B.C."/>
            <person name="Malmstrom R."/>
            <person name="Stieglmeier M."/>
            <person name="Klingl A."/>
            <person name="Woyke T."/>
            <person name="Ryan C.M."/>
            <person name="Banfield J.F."/>
        </authorList>
    </citation>
    <scope>NUCLEOTIDE SEQUENCE [LARGE SCALE GENOMIC DNA]</scope>
</reference>
<dbReference type="EMBL" id="PEYY01000115">
    <property type="protein sequence ID" value="PIS17764.1"/>
    <property type="molecule type" value="Genomic_DNA"/>
</dbReference>